<name>A0A495J7G6_9SPHI</name>
<evidence type="ECO:0000313" key="1">
    <source>
        <dbReference type="EMBL" id="RKR84304.1"/>
    </source>
</evidence>
<evidence type="ECO:0000313" key="2">
    <source>
        <dbReference type="Proteomes" id="UP000268007"/>
    </source>
</evidence>
<protein>
    <submittedName>
        <fullName evidence="1">Uncharacterized protein</fullName>
    </submittedName>
</protein>
<gene>
    <name evidence="1" type="ORF">BDD43_4536</name>
</gene>
<organism evidence="1 2">
    <name type="scientific">Mucilaginibacter gracilis</name>
    <dbReference type="NCBI Taxonomy" id="423350"/>
    <lineage>
        <taxon>Bacteria</taxon>
        <taxon>Pseudomonadati</taxon>
        <taxon>Bacteroidota</taxon>
        <taxon>Sphingobacteriia</taxon>
        <taxon>Sphingobacteriales</taxon>
        <taxon>Sphingobacteriaceae</taxon>
        <taxon>Mucilaginibacter</taxon>
    </lineage>
</organism>
<dbReference type="Proteomes" id="UP000268007">
    <property type="component" value="Unassembled WGS sequence"/>
</dbReference>
<dbReference type="EMBL" id="RBKU01000001">
    <property type="protein sequence ID" value="RKR84304.1"/>
    <property type="molecule type" value="Genomic_DNA"/>
</dbReference>
<comment type="caution">
    <text evidence="1">The sequence shown here is derived from an EMBL/GenBank/DDBJ whole genome shotgun (WGS) entry which is preliminary data.</text>
</comment>
<dbReference type="RefSeq" id="WP_147425713.1">
    <property type="nucleotide sequence ID" value="NZ_RBKU01000001.1"/>
</dbReference>
<reference evidence="1 2" key="1">
    <citation type="submission" date="2018-10" db="EMBL/GenBank/DDBJ databases">
        <title>Genomic Encyclopedia of Archaeal and Bacterial Type Strains, Phase II (KMG-II): from individual species to whole genera.</title>
        <authorList>
            <person name="Goeker M."/>
        </authorList>
    </citation>
    <scope>NUCLEOTIDE SEQUENCE [LARGE SCALE GENOMIC DNA]</scope>
    <source>
        <strain evidence="1 2">DSM 18602</strain>
    </source>
</reference>
<sequence length="276" mass="31616">MSHPADYYNKTKNIVFSVLNRDGEAAAYKMLENYRNKLPLPSWYGLKAELDFYSKNKSKYTLDPILDYGIKCDFTGNFDGVNNCRLDITTNLNFKKLEDYEPIQKKDNRKYKIVVMDKDSGEIADIFDLNFPLDKTGNGRTFEIALFMPSDGEDGVLKYDFYQQIVSIGSSQPDEDFELKTVSTDWYIEDFEYYISMLADDRNVNIGKEITSHAIMSAKTLSKSTESNIVACAQSFYEISNPSTGDGDWVTKIYWKHPVIANYLDDVIYTDIAGNI</sequence>
<dbReference type="OrthoDB" id="799742at2"/>
<keyword evidence="2" id="KW-1185">Reference proteome</keyword>
<proteinExistence type="predicted"/>
<dbReference type="AlphaFoldDB" id="A0A495J7G6"/>
<accession>A0A495J7G6</accession>